<evidence type="ECO:0000313" key="2">
    <source>
        <dbReference type="EMBL" id="MXY93511.1"/>
    </source>
</evidence>
<keyword evidence="1" id="KW-0472">Membrane</keyword>
<accession>A0A6B0YT74</accession>
<dbReference type="PANTHER" id="PTHR36833:SF1">
    <property type="entry name" value="INTEGRAL MEMBRANE TRANSPORT PROTEIN"/>
    <property type="match status" value="1"/>
</dbReference>
<keyword evidence="1" id="KW-1133">Transmembrane helix</keyword>
<comment type="caution">
    <text evidence="2">The sequence shown here is derived from an EMBL/GenBank/DDBJ whole genome shotgun (WGS) entry which is preliminary data.</text>
</comment>
<dbReference type="InterPro" id="IPR010390">
    <property type="entry name" value="ABC-2_transporter-like"/>
</dbReference>
<organism evidence="2">
    <name type="scientific">Caldilineaceae bacterium SB0664_bin_27</name>
    <dbReference type="NCBI Taxonomy" id="2605260"/>
    <lineage>
        <taxon>Bacteria</taxon>
        <taxon>Bacillati</taxon>
        <taxon>Chloroflexota</taxon>
        <taxon>Caldilineae</taxon>
        <taxon>Caldilineales</taxon>
        <taxon>Caldilineaceae</taxon>
    </lineage>
</organism>
<feature type="transmembrane region" description="Helical" evidence="1">
    <location>
        <begin position="203"/>
        <end position="221"/>
    </location>
</feature>
<dbReference type="Pfam" id="PF06182">
    <property type="entry name" value="ABC2_membrane_6"/>
    <property type="match status" value="1"/>
</dbReference>
<feature type="transmembrane region" description="Helical" evidence="1">
    <location>
        <begin position="152"/>
        <end position="172"/>
    </location>
</feature>
<dbReference type="EMBL" id="VXRG01000072">
    <property type="protein sequence ID" value="MXY93511.1"/>
    <property type="molecule type" value="Genomic_DNA"/>
</dbReference>
<proteinExistence type="predicted"/>
<dbReference type="AlphaFoldDB" id="A0A6B0YT74"/>
<reference evidence="2" key="1">
    <citation type="submission" date="2019-09" db="EMBL/GenBank/DDBJ databases">
        <title>Characterisation of the sponge microbiome using genome-centric metagenomics.</title>
        <authorList>
            <person name="Engelberts J.P."/>
            <person name="Robbins S.J."/>
            <person name="De Goeij J.M."/>
            <person name="Aranda M."/>
            <person name="Bell S.C."/>
            <person name="Webster N.S."/>
        </authorList>
    </citation>
    <scope>NUCLEOTIDE SEQUENCE</scope>
    <source>
        <strain evidence="2">SB0664_bin_27</strain>
    </source>
</reference>
<feature type="transmembrane region" description="Helical" evidence="1">
    <location>
        <begin position="178"/>
        <end position="196"/>
    </location>
</feature>
<feature type="transmembrane region" description="Helical" evidence="1">
    <location>
        <begin position="29"/>
        <end position="51"/>
    </location>
</feature>
<gene>
    <name evidence="2" type="ORF">F4Y42_08695</name>
</gene>
<name>A0A6B0YT74_9CHLR</name>
<sequence length="265" mass="29300">MGRQLAFVLALWKTNLLSAMEYRVAFLTQVFGMMLNNALYFVFWIIFFARFEEINGWNLVDMLFLFGVVATGFGAGTYLFGNAVRLSSLIASGQMDYYLSLPRPVLLHALASRSNASSAGDFTYGLISFGAAIYFSGSFGSLMLLRFTLGCLASIAVLISFLVLVQSLTFWIGNTSLLTRHAFNAIVTFSLYPITLFDGTAKLLLFTLIPAAFIGALPAEFVRRFDLLQLAQICAGGAVFLLLAVYVFYRGLRRYESGSAIQVRM</sequence>
<feature type="transmembrane region" description="Helical" evidence="1">
    <location>
        <begin position="122"/>
        <end position="145"/>
    </location>
</feature>
<feature type="transmembrane region" description="Helical" evidence="1">
    <location>
        <begin position="63"/>
        <end position="81"/>
    </location>
</feature>
<keyword evidence="1" id="KW-0812">Transmembrane</keyword>
<evidence type="ECO:0008006" key="3">
    <source>
        <dbReference type="Google" id="ProtNLM"/>
    </source>
</evidence>
<feature type="transmembrane region" description="Helical" evidence="1">
    <location>
        <begin position="227"/>
        <end position="249"/>
    </location>
</feature>
<evidence type="ECO:0000256" key="1">
    <source>
        <dbReference type="SAM" id="Phobius"/>
    </source>
</evidence>
<dbReference type="PANTHER" id="PTHR36833">
    <property type="entry name" value="SLR0610 PROTEIN-RELATED"/>
    <property type="match status" value="1"/>
</dbReference>
<protein>
    <recommendedName>
        <fullName evidence="3">ABC transporter permease</fullName>
    </recommendedName>
</protein>